<sequence>MAIAYREENLLHRQGVQITVSQPQPTGSGAFSPLVLINETAHRLDGKPLSAFHPSKTFDTYIEGNFSDRPDWYAIEFPEPTTFNCIEMTMGIPYIDGGWWTSLNVEVCAVRGGDWQPVEALQLMPTYNFMDIFHGRRPFETFLLTFHTVTAQAVRLIGQPGGSARFTSLGRLAVYLRNLSRWNIAQIPPPPIPLLFQLISPNAIWDMSFHFMRVVDFPLKVQLIECYTDAEHFERYKHMVRRFHGDGEMLRLLVGRTMGWNNANLQGFGEWNLLDVPDQERYATLREPYVYLSWHNTLARAIAPIIVDGQNLGEVVTTPVLLKGRLDRKRHKRYAQEYGIPWPEYEAAMKRTPQMTLEQMEGMAGLIGIITSTMTNLARGPKQAGSAINPHIARRKEIVRMASEFMERHLESPISIADVAQHVALSPPYFSILFTEETGHNPSDMLINLRVERAKEYLANTTMSVQEVCRSLGYDASYLMRLFKQRTGYTMGQYARQMRER</sequence>
<dbReference type="InterPro" id="IPR018060">
    <property type="entry name" value="HTH_AraC"/>
</dbReference>
<organism evidence="5 6">
    <name type="scientific">Reticulibacter mediterranei</name>
    <dbReference type="NCBI Taxonomy" id="2778369"/>
    <lineage>
        <taxon>Bacteria</taxon>
        <taxon>Bacillati</taxon>
        <taxon>Chloroflexota</taxon>
        <taxon>Ktedonobacteria</taxon>
        <taxon>Ktedonobacterales</taxon>
        <taxon>Reticulibacteraceae</taxon>
        <taxon>Reticulibacter</taxon>
    </lineage>
</organism>
<keyword evidence="3" id="KW-0804">Transcription</keyword>
<keyword evidence="2" id="KW-0238">DNA-binding</keyword>
<evidence type="ECO:0000256" key="2">
    <source>
        <dbReference type="ARBA" id="ARBA00023125"/>
    </source>
</evidence>
<dbReference type="SMART" id="SM00342">
    <property type="entry name" value="HTH_ARAC"/>
    <property type="match status" value="1"/>
</dbReference>
<dbReference type="GO" id="GO:0003700">
    <property type="term" value="F:DNA-binding transcription factor activity"/>
    <property type="evidence" value="ECO:0007669"/>
    <property type="project" value="InterPro"/>
</dbReference>
<gene>
    <name evidence="5" type="ORF">KSF_043590</name>
</gene>
<dbReference type="Pfam" id="PF10114">
    <property type="entry name" value="PocR"/>
    <property type="match status" value="1"/>
</dbReference>
<comment type="caution">
    <text evidence="5">The sequence shown here is derived from an EMBL/GenBank/DDBJ whole genome shotgun (WGS) entry which is preliminary data.</text>
</comment>
<evidence type="ECO:0000259" key="4">
    <source>
        <dbReference type="PROSITE" id="PS01124"/>
    </source>
</evidence>
<name>A0A8J3IS50_9CHLR</name>
<accession>A0A8J3IS50</accession>
<dbReference type="InterPro" id="IPR009057">
    <property type="entry name" value="Homeodomain-like_sf"/>
</dbReference>
<feature type="domain" description="HTH araC/xylS-type" evidence="4">
    <location>
        <begin position="400"/>
        <end position="497"/>
    </location>
</feature>
<dbReference type="Pfam" id="PF12833">
    <property type="entry name" value="HTH_18"/>
    <property type="match status" value="1"/>
</dbReference>
<dbReference type="RefSeq" id="WP_220205053.1">
    <property type="nucleotide sequence ID" value="NZ_BNJK01000001.1"/>
</dbReference>
<protein>
    <recommendedName>
        <fullName evidence="4">HTH araC/xylS-type domain-containing protein</fullName>
    </recommendedName>
</protein>
<dbReference type="Gene3D" id="2.60.120.260">
    <property type="entry name" value="Galactose-binding domain-like"/>
    <property type="match status" value="1"/>
</dbReference>
<dbReference type="AlphaFoldDB" id="A0A8J3IS50"/>
<evidence type="ECO:0000313" key="5">
    <source>
        <dbReference type="EMBL" id="GHO94311.1"/>
    </source>
</evidence>
<dbReference type="Proteomes" id="UP000597444">
    <property type="component" value="Unassembled WGS sequence"/>
</dbReference>
<dbReference type="InterPro" id="IPR018771">
    <property type="entry name" value="PocR_dom"/>
</dbReference>
<dbReference type="EMBL" id="BNJK01000001">
    <property type="protein sequence ID" value="GHO94311.1"/>
    <property type="molecule type" value="Genomic_DNA"/>
</dbReference>
<keyword evidence="6" id="KW-1185">Reference proteome</keyword>
<proteinExistence type="predicted"/>
<reference evidence="5" key="1">
    <citation type="submission" date="2020-10" db="EMBL/GenBank/DDBJ databases">
        <title>Taxonomic study of unclassified bacteria belonging to the class Ktedonobacteria.</title>
        <authorList>
            <person name="Yabe S."/>
            <person name="Wang C.M."/>
            <person name="Zheng Y."/>
            <person name="Sakai Y."/>
            <person name="Cavaletti L."/>
            <person name="Monciardini P."/>
            <person name="Donadio S."/>
        </authorList>
    </citation>
    <scope>NUCLEOTIDE SEQUENCE</scope>
    <source>
        <strain evidence="5">ID150040</strain>
    </source>
</reference>
<dbReference type="PANTHER" id="PTHR43280">
    <property type="entry name" value="ARAC-FAMILY TRANSCRIPTIONAL REGULATOR"/>
    <property type="match status" value="1"/>
</dbReference>
<evidence type="ECO:0000256" key="1">
    <source>
        <dbReference type="ARBA" id="ARBA00023015"/>
    </source>
</evidence>
<dbReference type="Gene3D" id="1.10.10.60">
    <property type="entry name" value="Homeodomain-like"/>
    <property type="match status" value="2"/>
</dbReference>
<keyword evidence="1" id="KW-0805">Transcription regulation</keyword>
<dbReference type="SUPFAM" id="SSF46689">
    <property type="entry name" value="Homeodomain-like"/>
    <property type="match status" value="2"/>
</dbReference>
<evidence type="ECO:0000256" key="3">
    <source>
        <dbReference type="ARBA" id="ARBA00023163"/>
    </source>
</evidence>
<dbReference type="PROSITE" id="PS01124">
    <property type="entry name" value="HTH_ARAC_FAMILY_2"/>
    <property type="match status" value="1"/>
</dbReference>
<dbReference type="GO" id="GO:0043565">
    <property type="term" value="F:sequence-specific DNA binding"/>
    <property type="evidence" value="ECO:0007669"/>
    <property type="project" value="InterPro"/>
</dbReference>
<evidence type="ECO:0000313" key="6">
    <source>
        <dbReference type="Proteomes" id="UP000597444"/>
    </source>
</evidence>
<dbReference type="PANTHER" id="PTHR43280:SF2">
    <property type="entry name" value="HTH-TYPE TRANSCRIPTIONAL REGULATOR EXSA"/>
    <property type="match status" value="1"/>
</dbReference>